<comment type="caution">
    <text evidence="1">The sequence shown here is derived from an EMBL/GenBank/DDBJ whole genome shotgun (WGS) entry which is preliminary data.</text>
</comment>
<evidence type="ECO:0000313" key="1">
    <source>
        <dbReference type="EMBL" id="CAJ2633398.1"/>
    </source>
</evidence>
<sequence>MLDSTSLTAPETLAGERVRRPPSWMGDYVTGDDLSEEDAMNFAMFVGSDPVTYKQASKIQHWRDAMDAEIQAIQKNDTWELVDPPPNCKIVGVKWIFKTKLKETGEIEKFKARLVAKGYTQEEATKKWNIHQLDIKSAFLHGAINENVYLEQPPGYVFQGREHQVYKLKKALYGLKQAPRAWYNKLESYLAANDFLKCPHEHTLFVKKKEKATRPDIAYSVSLISRFMEDPKESHFAAAKRILRYLQGTQNLGIFYKAGGNEELIAYTDSDYAGDINDRKSTSGYAFLLGGAVISWVSKKQPVVSLSTTEAEFIAVALCACQCVWLRRILEHLSHCQEGATMVFCDNVSTIKLSKNPVLHGRSKHIDVRFHFLRNLCNDGVIELNYCSTRDQLADIMTKPLKVDEFQHLLSALGMIDESEINCCKEHTV</sequence>
<reference evidence="1" key="1">
    <citation type="submission" date="2023-10" db="EMBL/GenBank/DDBJ databases">
        <authorList>
            <person name="Rodriguez Cubillos JULIANA M."/>
            <person name="De Vega J."/>
        </authorList>
    </citation>
    <scope>NUCLEOTIDE SEQUENCE</scope>
</reference>
<name>A0ACB0INX7_TRIPR</name>
<accession>A0ACB0INX7</accession>
<gene>
    <name evidence="1" type="ORF">MILVUS5_LOCUS4521</name>
</gene>
<evidence type="ECO:0000313" key="2">
    <source>
        <dbReference type="Proteomes" id="UP001177021"/>
    </source>
</evidence>
<protein>
    <submittedName>
        <fullName evidence="1">Uncharacterized protein</fullName>
    </submittedName>
</protein>
<dbReference type="EMBL" id="CASHSV030000001">
    <property type="protein sequence ID" value="CAJ2633398.1"/>
    <property type="molecule type" value="Genomic_DNA"/>
</dbReference>
<dbReference type="Proteomes" id="UP001177021">
    <property type="component" value="Unassembled WGS sequence"/>
</dbReference>
<organism evidence="1 2">
    <name type="scientific">Trifolium pratense</name>
    <name type="common">Red clover</name>
    <dbReference type="NCBI Taxonomy" id="57577"/>
    <lineage>
        <taxon>Eukaryota</taxon>
        <taxon>Viridiplantae</taxon>
        <taxon>Streptophyta</taxon>
        <taxon>Embryophyta</taxon>
        <taxon>Tracheophyta</taxon>
        <taxon>Spermatophyta</taxon>
        <taxon>Magnoliopsida</taxon>
        <taxon>eudicotyledons</taxon>
        <taxon>Gunneridae</taxon>
        <taxon>Pentapetalae</taxon>
        <taxon>rosids</taxon>
        <taxon>fabids</taxon>
        <taxon>Fabales</taxon>
        <taxon>Fabaceae</taxon>
        <taxon>Papilionoideae</taxon>
        <taxon>50 kb inversion clade</taxon>
        <taxon>NPAAA clade</taxon>
        <taxon>Hologalegina</taxon>
        <taxon>IRL clade</taxon>
        <taxon>Trifolieae</taxon>
        <taxon>Trifolium</taxon>
    </lineage>
</organism>
<keyword evidence="2" id="KW-1185">Reference proteome</keyword>
<proteinExistence type="predicted"/>